<protein>
    <submittedName>
        <fullName evidence="1">Uncharacterized protein</fullName>
    </submittedName>
</protein>
<comment type="caution">
    <text evidence="1">The sequence shown here is derived from an EMBL/GenBank/DDBJ whole genome shotgun (WGS) entry which is preliminary data.</text>
</comment>
<proteinExistence type="predicted"/>
<accession>A0A9J6GZ28</accession>
<keyword evidence="2" id="KW-1185">Reference proteome</keyword>
<name>A0A9J6GZ28_HAELO</name>
<evidence type="ECO:0000313" key="2">
    <source>
        <dbReference type="Proteomes" id="UP000821853"/>
    </source>
</evidence>
<organism evidence="1 2">
    <name type="scientific">Haemaphysalis longicornis</name>
    <name type="common">Bush tick</name>
    <dbReference type="NCBI Taxonomy" id="44386"/>
    <lineage>
        <taxon>Eukaryota</taxon>
        <taxon>Metazoa</taxon>
        <taxon>Ecdysozoa</taxon>
        <taxon>Arthropoda</taxon>
        <taxon>Chelicerata</taxon>
        <taxon>Arachnida</taxon>
        <taxon>Acari</taxon>
        <taxon>Parasitiformes</taxon>
        <taxon>Ixodida</taxon>
        <taxon>Ixodoidea</taxon>
        <taxon>Ixodidae</taxon>
        <taxon>Haemaphysalinae</taxon>
        <taxon>Haemaphysalis</taxon>
    </lineage>
</organism>
<reference evidence="1 2" key="1">
    <citation type="journal article" date="2020" name="Cell">
        <title>Large-Scale Comparative Analyses of Tick Genomes Elucidate Their Genetic Diversity and Vector Capacities.</title>
        <authorList>
            <consortium name="Tick Genome and Microbiome Consortium (TIGMIC)"/>
            <person name="Jia N."/>
            <person name="Wang J."/>
            <person name="Shi W."/>
            <person name="Du L."/>
            <person name="Sun Y."/>
            <person name="Zhan W."/>
            <person name="Jiang J.F."/>
            <person name="Wang Q."/>
            <person name="Zhang B."/>
            <person name="Ji P."/>
            <person name="Bell-Sakyi L."/>
            <person name="Cui X.M."/>
            <person name="Yuan T.T."/>
            <person name="Jiang B.G."/>
            <person name="Yang W.F."/>
            <person name="Lam T.T."/>
            <person name="Chang Q.C."/>
            <person name="Ding S.J."/>
            <person name="Wang X.J."/>
            <person name="Zhu J.G."/>
            <person name="Ruan X.D."/>
            <person name="Zhao L."/>
            <person name="Wei J.T."/>
            <person name="Ye R.Z."/>
            <person name="Que T.C."/>
            <person name="Du C.H."/>
            <person name="Zhou Y.H."/>
            <person name="Cheng J.X."/>
            <person name="Dai P.F."/>
            <person name="Guo W.B."/>
            <person name="Han X.H."/>
            <person name="Huang E.J."/>
            <person name="Li L.F."/>
            <person name="Wei W."/>
            <person name="Gao Y.C."/>
            <person name="Liu J.Z."/>
            <person name="Shao H.Z."/>
            <person name="Wang X."/>
            <person name="Wang C.C."/>
            <person name="Yang T.C."/>
            <person name="Huo Q.B."/>
            <person name="Li W."/>
            <person name="Chen H.Y."/>
            <person name="Chen S.E."/>
            <person name="Zhou L.G."/>
            <person name="Ni X.B."/>
            <person name="Tian J.H."/>
            <person name="Sheng Y."/>
            <person name="Liu T."/>
            <person name="Pan Y.S."/>
            <person name="Xia L.Y."/>
            <person name="Li J."/>
            <person name="Zhao F."/>
            <person name="Cao W.C."/>
        </authorList>
    </citation>
    <scope>NUCLEOTIDE SEQUENCE [LARGE SCALE GENOMIC DNA]</scope>
    <source>
        <strain evidence="1">HaeL-2018</strain>
    </source>
</reference>
<dbReference type="EMBL" id="JABSTR010000010">
    <property type="protein sequence ID" value="KAH9380073.1"/>
    <property type="molecule type" value="Genomic_DNA"/>
</dbReference>
<dbReference type="Proteomes" id="UP000821853">
    <property type="component" value="Chromosome 8"/>
</dbReference>
<dbReference type="OrthoDB" id="6513546at2759"/>
<gene>
    <name evidence="1" type="ORF">HPB48_011168</name>
</gene>
<evidence type="ECO:0000313" key="1">
    <source>
        <dbReference type="EMBL" id="KAH9380073.1"/>
    </source>
</evidence>
<dbReference type="AlphaFoldDB" id="A0A9J6GZ28"/>
<sequence length="204" mass="22773">MKARGAVAYCPPPADSALPKLHKPGVPMDPVVDFTRSPYHRLSGILHPVVTPLIGRSRASARHNGDFIEKVRNLQLDVSGPMVSFDIKYHFPSVRNHLAVNVSCTLYGAKATEEEPSRSASLLVAAEFLFVKHILQVPRENLQASSRSDDGCIYFHHSRQLYDADTPGPRTCLFMHRNRRHSSAASPPTCLFLHRNRGHSPLHR</sequence>
<dbReference type="VEuPathDB" id="VectorBase:HLOH_042000"/>